<dbReference type="Gene3D" id="2.40.128.140">
    <property type="entry name" value="Outer membrane protein"/>
    <property type="match status" value="1"/>
</dbReference>
<dbReference type="InterPro" id="IPR018707">
    <property type="entry name" value="LpxR"/>
</dbReference>
<name>M5PTZ5_DESAF</name>
<reference evidence="2 3" key="1">
    <citation type="journal article" date="2013" name="Genome Announc.">
        <title>Draft Genome Sequence for Desulfovibrio africanus Strain PCS.</title>
        <authorList>
            <person name="Brown S.D."/>
            <person name="Utturkar S.M."/>
            <person name="Arkin A.P."/>
            <person name="Deutschbauer A.M."/>
            <person name="Elias D.A."/>
            <person name="Hazen T.C."/>
            <person name="Chakraborty R."/>
        </authorList>
    </citation>
    <scope>NUCLEOTIDE SEQUENCE [LARGE SCALE GENOMIC DNA]</scope>
    <source>
        <strain evidence="2 3">PCS</strain>
    </source>
</reference>
<dbReference type="Pfam" id="PF09982">
    <property type="entry name" value="LpxR"/>
    <property type="match status" value="1"/>
</dbReference>
<evidence type="ECO:0000256" key="1">
    <source>
        <dbReference type="SAM" id="SignalP"/>
    </source>
</evidence>
<dbReference type="RefSeq" id="WP_005986063.1">
    <property type="nucleotide sequence ID" value="NZ_AOSV01000017.1"/>
</dbReference>
<sequence>MTVQRQTLSCILIFLALLAPSAVQAVSFEDARVFEAIQDNDWFGGEDRWNTNDVRIAYISAPIEQDAATRISDDISWLSLPLWESSEFFRRWTFAGSQSMFTPESTSNPDLIEDDRPYAGWLNIALGLNKQSRRQLDALELTLGVVGPWALGEEAQNFIHSEDQKSMGWDNQLRNEPGFMLAWQRYLRITDWSGPGWGFDAIPHFGGVAGNVYTFANAGLELRAGKNLPSDFGSSLAWQVGHSGTTAPTTPEDPRLNGRYGWHVFAVADGRYVAHNIFLDGNTWRDSHSVDKEEWVADLSAGAALLIRRVKVTYTHTMRTKEFTQQPEVQWFGSVNISVVF</sequence>
<dbReference type="OrthoDB" id="9776275at2"/>
<feature type="chain" id="PRO_5004069589" description="Lipid A deacylase LpxR family protein" evidence="1">
    <location>
        <begin position="26"/>
        <end position="341"/>
    </location>
</feature>
<evidence type="ECO:0000313" key="3">
    <source>
        <dbReference type="Proteomes" id="UP000011922"/>
    </source>
</evidence>
<feature type="signal peptide" evidence="1">
    <location>
        <begin position="1"/>
        <end position="25"/>
    </location>
</feature>
<dbReference type="Proteomes" id="UP000011922">
    <property type="component" value="Unassembled WGS sequence"/>
</dbReference>
<dbReference type="InterPro" id="IPR037107">
    <property type="entry name" value="Put_OMP_sf"/>
</dbReference>
<accession>M5PTZ5</accession>
<keyword evidence="1" id="KW-0732">Signal</keyword>
<organism evidence="2 3">
    <name type="scientific">Desulfocurvibacter africanus PCS</name>
    <dbReference type="NCBI Taxonomy" id="1262666"/>
    <lineage>
        <taxon>Bacteria</taxon>
        <taxon>Pseudomonadati</taxon>
        <taxon>Thermodesulfobacteriota</taxon>
        <taxon>Desulfovibrionia</taxon>
        <taxon>Desulfovibrionales</taxon>
        <taxon>Desulfovibrionaceae</taxon>
        <taxon>Desulfocurvibacter</taxon>
    </lineage>
</organism>
<dbReference type="PATRIC" id="fig|1262666.3.peg.1705"/>
<dbReference type="EMBL" id="AOSV01000017">
    <property type="protein sequence ID" value="EMG37544.1"/>
    <property type="molecule type" value="Genomic_DNA"/>
</dbReference>
<evidence type="ECO:0008006" key="4">
    <source>
        <dbReference type="Google" id="ProtNLM"/>
    </source>
</evidence>
<dbReference type="AlphaFoldDB" id="M5PTZ5"/>
<evidence type="ECO:0000313" key="2">
    <source>
        <dbReference type="EMBL" id="EMG37544.1"/>
    </source>
</evidence>
<proteinExistence type="predicted"/>
<gene>
    <name evidence="2" type="ORF">PCS_01681</name>
</gene>
<comment type="caution">
    <text evidence="2">The sequence shown here is derived from an EMBL/GenBank/DDBJ whole genome shotgun (WGS) entry which is preliminary data.</text>
</comment>
<protein>
    <recommendedName>
        <fullName evidence="4">Lipid A deacylase LpxR family protein</fullName>
    </recommendedName>
</protein>